<sequence>MYLSVHALSIHSGTMVESWRRSGVILSILVSEPVAKRAGNCDPTRDVSRPARSKRRARPLPPTRTRGSARAGVCAKFAPTARLVRGEPVRQSAEMTQQLRLAVRMNGAWAFSRDIEAARRGAIQCHWENGAVIGDQNDSAVGRRASSGAISECRQALVTLIVRQRERAGGRVGTGRRARKRARICIPLTVLYQLA</sequence>
<name>A0A0D2P6I5_HYPSF</name>
<dbReference type="Proteomes" id="UP000054270">
    <property type="component" value="Unassembled WGS sequence"/>
</dbReference>
<evidence type="ECO:0000313" key="3">
    <source>
        <dbReference type="Proteomes" id="UP000054270"/>
    </source>
</evidence>
<keyword evidence="3" id="KW-1185">Reference proteome</keyword>
<organism evidence="2 3">
    <name type="scientific">Hypholoma sublateritium (strain FD-334 SS-4)</name>
    <dbReference type="NCBI Taxonomy" id="945553"/>
    <lineage>
        <taxon>Eukaryota</taxon>
        <taxon>Fungi</taxon>
        <taxon>Dikarya</taxon>
        <taxon>Basidiomycota</taxon>
        <taxon>Agaricomycotina</taxon>
        <taxon>Agaricomycetes</taxon>
        <taxon>Agaricomycetidae</taxon>
        <taxon>Agaricales</taxon>
        <taxon>Agaricineae</taxon>
        <taxon>Strophariaceae</taxon>
        <taxon>Hypholoma</taxon>
    </lineage>
</organism>
<protein>
    <submittedName>
        <fullName evidence="2">Uncharacterized protein</fullName>
    </submittedName>
</protein>
<proteinExistence type="predicted"/>
<dbReference type="EMBL" id="KN817538">
    <property type="protein sequence ID" value="KJA24241.1"/>
    <property type="molecule type" value="Genomic_DNA"/>
</dbReference>
<dbReference type="AlphaFoldDB" id="A0A0D2P6I5"/>
<reference evidence="3" key="1">
    <citation type="submission" date="2014-04" db="EMBL/GenBank/DDBJ databases">
        <title>Evolutionary Origins and Diversification of the Mycorrhizal Mutualists.</title>
        <authorList>
            <consortium name="DOE Joint Genome Institute"/>
            <consortium name="Mycorrhizal Genomics Consortium"/>
            <person name="Kohler A."/>
            <person name="Kuo A."/>
            <person name="Nagy L.G."/>
            <person name="Floudas D."/>
            <person name="Copeland A."/>
            <person name="Barry K.W."/>
            <person name="Cichocki N."/>
            <person name="Veneault-Fourrey C."/>
            <person name="LaButti K."/>
            <person name="Lindquist E.A."/>
            <person name="Lipzen A."/>
            <person name="Lundell T."/>
            <person name="Morin E."/>
            <person name="Murat C."/>
            <person name="Riley R."/>
            <person name="Ohm R."/>
            <person name="Sun H."/>
            <person name="Tunlid A."/>
            <person name="Henrissat B."/>
            <person name="Grigoriev I.V."/>
            <person name="Hibbett D.S."/>
            <person name="Martin F."/>
        </authorList>
    </citation>
    <scope>NUCLEOTIDE SEQUENCE [LARGE SCALE GENOMIC DNA]</scope>
    <source>
        <strain evidence="3">FD-334 SS-4</strain>
    </source>
</reference>
<feature type="region of interest" description="Disordered" evidence="1">
    <location>
        <begin position="38"/>
        <end position="71"/>
    </location>
</feature>
<evidence type="ECO:0000256" key="1">
    <source>
        <dbReference type="SAM" id="MobiDB-lite"/>
    </source>
</evidence>
<evidence type="ECO:0000313" key="2">
    <source>
        <dbReference type="EMBL" id="KJA24241.1"/>
    </source>
</evidence>
<gene>
    <name evidence="2" type="ORF">HYPSUDRAFT_538530</name>
</gene>
<accession>A0A0D2P6I5</accession>